<evidence type="ECO:0000256" key="1">
    <source>
        <dbReference type="SAM" id="MobiDB-lite"/>
    </source>
</evidence>
<dbReference type="EMBL" id="HG792017">
    <property type="protein sequence ID" value="CDM33591.1"/>
    <property type="molecule type" value="Genomic_DNA"/>
</dbReference>
<evidence type="ECO:0000313" key="3">
    <source>
        <dbReference type="Proteomes" id="UP000030686"/>
    </source>
</evidence>
<gene>
    <name evidence="2" type="ORF">PROQFM164_S03g000315</name>
</gene>
<accession>W6QC01</accession>
<sequence>MALTQSGWTPSTLEGRVHGSKPKGQLSKPGLILIGWYLLVRGVPSVRGIAW</sequence>
<organism evidence="2 3">
    <name type="scientific">Penicillium roqueforti (strain FM164)</name>
    <dbReference type="NCBI Taxonomy" id="1365484"/>
    <lineage>
        <taxon>Eukaryota</taxon>
        <taxon>Fungi</taxon>
        <taxon>Dikarya</taxon>
        <taxon>Ascomycota</taxon>
        <taxon>Pezizomycotina</taxon>
        <taxon>Eurotiomycetes</taxon>
        <taxon>Eurotiomycetidae</taxon>
        <taxon>Eurotiales</taxon>
        <taxon>Aspergillaceae</taxon>
        <taxon>Penicillium</taxon>
    </lineage>
</organism>
<dbReference type="AlphaFoldDB" id="W6QC01"/>
<keyword evidence="3" id="KW-1185">Reference proteome</keyword>
<feature type="region of interest" description="Disordered" evidence="1">
    <location>
        <begin position="1"/>
        <end position="27"/>
    </location>
</feature>
<name>W6QC01_PENRF</name>
<reference evidence="2" key="1">
    <citation type="journal article" date="2014" name="Nat. Commun.">
        <title>Multiple recent horizontal transfers of a large genomic region in cheese making fungi.</title>
        <authorList>
            <person name="Cheeseman K."/>
            <person name="Ropars J."/>
            <person name="Renault P."/>
            <person name="Dupont J."/>
            <person name="Gouzy J."/>
            <person name="Branca A."/>
            <person name="Abraham A.L."/>
            <person name="Ceppi M."/>
            <person name="Conseiller E."/>
            <person name="Debuchy R."/>
            <person name="Malagnac F."/>
            <person name="Goarin A."/>
            <person name="Silar P."/>
            <person name="Lacoste S."/>
            <person name="Sallet E."/>
            <person name="Bensimon A."/>
            <person name="Giraud T."/>
            <person name="Brygoo Y."/>
        </authorList>
    </citation>
    <scope>NUCLEOTIDE SEQUENCE [LARGE SCALE GENOMIC DNA]</scope>
    <source>
        <strain evidence="2">FM164</strain>
    </source>
</reference>
<dbReference type="Proteomes" id="UP000030686">
    <property type="component" value="Unassembled WGS sequence"/>
</dbReference>
<feature type="compositionally biased region" description="Polar residues" evidence="1">
    <location>
        <begin position="1"/>
        <end position="12"/>
    </location>
</feature>
<protein>
    <submittedName>
        <fullName evidence="2">Genomic scaffold, ProqFM164S03</fullName>
    </submittedName>
</protein>
<evidence type="ECO:0000313" key="2">
    <source>
        <dbReference type="EMBL" id="CDM33591.1"/>
    </source>
</evidence>
<proteinExistence type="predicted"/>